<accession>A0A4S2E7V9</accession>
<sequence length="62" mass="7028">MEEITVDKNKIASCGLYCGACRKFLSGKCLGCKDNEAVREAKQRKDLQELDALTHHLRSSWE</sequence>
<evidence type="ECO:0000313" key="1">
    <source>
        <dbReference type="EMBL" id="TGY51507.1"/>
    </source>
</evidence>
<comment type="caution">
    <text evidence="1">The sequence shown here is derived from an EMBL/GenBank/DDBJ whole genome shotgun (WGS) entry which is preliminary data.</text>
</comment>
<dbReference type="Proteomes" id="UP000310032">
    <property type="component" value="Unassembled WGS sequence"/>
</dbReference>
<dbReference type="AlphaFoldDB" id="A0A4S2E7V9"/>
<feature type="non-terminal residue" evidence="1">
    <location>
        <position position="62"/>
    </location>
</feature>
<name>A0A4S2E7V9_PARDI</name>
<gene>
    <name evidence="1" type="ORF">E5342_19130</name>
</gene>
<protein>
    <recommendedName>
        <fullName evidence="3">DUF3795 domain-containing protein</fullName>
    </recommendedName>
</protein>
<reference evidence="1 2" key="1">
    <citation type="submission" date="2019-04" db="EMBL/GenBank/DDBJ databases">
        <title>Microbes associate with the intestines of laboratory mice.</title>
        <authorList>
            <person name="Navarre W."/>
            <person name="Wong E."/>
            <person name="Huang K."/>
            <person name="Tropini C."/>
            <person name="Ng K."/>
            <person name="Yu B."/>
        </authorList>
    </citation>
    <scope>NUCLEOTIDE SEQUENCE [LARGE SCALE GENOMIC DNA]</scope>
    <source>
        <strain evidence="1 2">NM39_I3</strain>
    </source>
</reference>
<proteinExistence type="predicted"/>
<dbReference type="EMBL" id="SRYM01000151">
    <property type="protein sequence ID" value="TGY51507.1"/>
    <property type="molecule type" value="Genomic_DNA"/>
</dbReference>
<evidence type="ECO:0000313" key="2">
    <source>
        <dbReference type="Proteomes" id="UP000310032"/>
    </source>
</evidence>
<organism evidence="1 2">
    <name type="scientific">Parabacteroides distasonis</name>
    <dbReference type="NCBI Taxonomy" id="823"/>
    <lineage>
        <taxon>Bacteria</taxon>
        <taxon>Pseudomonadati</taxon>
        <taxon>Bacteroidota</taxon>
        <taxon>Bacteroidia</taxon>
        <taxon>Bacteroidales</taxon>
        <taxon>Tannerellaceae</taxon>
        <taxon>Parabacteroides</taxon>
    </lineage>
</organism>
<evidence type="ECO:0008006" key="3">
    <source>
        <dbReference type="Google" id="ProtNLM"/>
    </source>
</evidence>